<keyword evidence="10" id="KW-1185">Reference proteome</keyword>
<keyword evidence="4" id="KW-0472">Membrane</keyword>
<organism evidence="9 10">
    <name type="scientific">Dyadobacter sandarakinus</name>
    <dbReference type="NCBI Taxonomy" id="2747268"/>
    <lineage>
        <taxon>Bacteria</taxon>
        <taxon>Pseudomonadati</taxon>
        <taxon>Bacteroidota</taxon>
        <taxon>Cytophagia</taxon>
        <taxon>Cytophagales</taxon>
        <taxon>Spirosomataceae</taxon>
        <taxon>Dyadobacter</taxon>
    </lineage>
</organism>
<evidence type="ECO:0000256" key="5">
    <source>
        <dbReference type="ARBA" id="ARBA00023237"/>
    </source>
</evidence>
<dbReference type="InterPro" id="IPR000184">
    <property type="entry name" value="Bac_surfAg_D15"/>
</dbReference>
<dbReference type="Pfam" id="PF07244">
    <property type="entry name" value="POTRA"/>
    <property type="match status" value="1"/>
</dbReference>
<feature type="domain" description="Bacterial surface antigen (D15)" evidence="7">
    <location>
        <begin position="496"/>
        <end position="780"/>
    </location>
</feature>
<evidence type="ECO:0000259" key="7">
    <source>
        <dbReference type="Pfam" id="PF01103"/>
    </source>
</evidence>
<gene>
    <name evidence="9" type="ORF">HWI92_23995</name>
</gene>
<feature type="domain" description="POTRA" evidence="8">
    <location>
        <begin position="28"/>
        <end position="188"/>
    </location>
</feature>
<feature type="signal peptide" evidence="6">
    <location>
        <begin position="1"/>
        <end position="22"/>
    </location>
</feature>
<evidence type="ECO:0000256" key="1">
    <source>
        <dbReference type="ARBA" id="ARBA00004370"/>
    </source>
</evidence>
<evidence type="ECO:0000259" key="8">
    <source>
        <dbReference type="Pfam" id="PF07244"/>
    </source>
</evidence>
<dbReference type="Gene3D" id="2.40.160.50">
    <property type="entry name" value="membrane protein fhac: a member of the omp85/tpsb transporter family"/>
    <property type="match status" value="1"/>
</dbReference>
<sequence>MTYSWVLILVLLSLASCAPRPASQSRSYYLGNSSFKGNRIISNSELDALIAQRPNRRFLGLPFFPYVGLYRFGELFYNKEEKQRRLIEVTQNYQKESRIYENNPRKLDKIQRKYAKKLQKAQVRVDQGNFWMRVLGEVPVYFDSSEVKQNAEKMQKYLYNNGFFNASVDYKPDTIFNRIRVTYLVAERKPTMIRDIQYQIRNVLADSIVRANTKDAVLVGRRRYDGDAFEEERIRLETLLRNEGYLGFTRQNISYLVNDTIRNPLTDSLFKSVDVQVRVNVPDQPGRPLRYRINSVHFEVLPSAGQMDSTFRKDTTFHQGIHYIFTDKHFATRILDSKIQVRPGAIYSQKKERDSQQQLSLTDQFRFVNYNYTLDSSGKGVNSYFRVIPLEKYQISTDLGLNVIQLQGAPGPFANFSYKIRNVFNGLENFEANLRGGIELVPGFLGNQQIYRSEEIALNTSLIFPRLLTPASILQKQTAGYNPRTQVGLGYNYVNRPEYTRTNVKMAMTYSWQPTIHTLFNVSLMDLNILNTQNIRQDFQSLLESLQLQGNNLINSFQKSFVSDINVNFVYNTNALIGPQRNARYLRVAFESGGTTLNVIPKQEQLIKNIFGDLQFYKYLRWNVDYRRYWPSGKRSAFVARANTGAIYSYGDSKVPPYEKYFFAGGSSSLRAWLPRRLGPGSSPPRLTPNNLSIESPSEFLLEGNLEWRGFLAKFFGDINYAFFIDAGNVWNLSRSSTESQKLEAGKFLREIAVGTGFGLRYDLSFFILRFDFGVKVYDPSLQRFVLDELELNRLFRRSQSNFLNVNLGVGYPF</sequence>
<accession>A0ABX7IEH8</accession>
<keyword evidence="2" id="KW-0812">Transmembrane</keyword>
<evidence type="ECO:0000256" key="3">
    <source>
        <dbReference type="ARBA" id="ARBA00022729"/>
    </source>
</evidence>
<dbReference type="PANTHER" id="PTHR12815">
    <property type="entry name" value="SORTING AND ASSEMBLY MACHINERY SAMM50 PROTEIN FAMILY MEMBER"/>
    <property type="match status" value="1"/>
</dbReference>
<evidence type="ECO:0000313" key="10">
    <source>
        <dbReference type="Proteomes" id="UP000612680"/>
    </source>
</evidence>
<feature type="chain" id="PRO_5045226341" evidence="6">
    <location>
        <begin position="23"/>
        <end position="814"/>
    </location>
</feature>
<keyword evidence="3 6" id="KW-0732">Signal</keyword>
<reference evidence="9 10" key="1">
    <citation type="submission" date="2020-06" db="EMBL/GenBank/DDBJ databases">
        <title>Dyadobacter sandarakinus sp. nov., isolated from the soil of the Arctic Yellow River Station.</title>
        <authorList>
            <person name="Zhang Y."/>
            <person name="Peng F."/>
        </authorList>
    </citation>
    <scope>NUCLEOTIDE SEQUENCE [LARGE SCALE GENOMIC DNA]</scope>
    <source>
        <strain evidence="9 10">Q3-56</strain>
    </source>
</reference>
<keyword evidence="5" id="KW-0998">Cell outer membrane</keyword>
<dbReference type="PANTHER" id="PTHR12815:SF47">
    <property type="entry name" value="TRANSLOCATION AND ASSEMBLY MODULE SUBUNIT TAMA"/>
    <property type="match status" value="1"/>
</dbReference>
<comment type="subcellular location">
    <subcellularLocation>
        <location evidence="1">Membrane</location>
    </subcellularLocation>
</comment>
<evidence type="ECO:0000256" key="4">
    <source>
        <dbReference type="ARBA" id="ARBA00023136"/>
    </source>
</evidence>
<name>A0ABX7IEH8_9BACT</name>
<evidence type="ECO:0000256" key="6">
    <source>
        <dbReference type="SAM" id="SignalP"/>
    </source>
</evidence>
<evidence type="ECO:0000313" key="9">
    <source>
        <dbReference type="EMBL" id="QRR04335.1"/>
    </source>
</evidence>
<dbReference type="Proteomes" id="UP000612680">
    <property type="component" value="Chromosome"/>
</dbReference>
<dbReference type="Pfam" id="PF01103">
    <property type="entry name" value="Omp85"/>
    <property type="match status" value="1"/>
</dbReference>
<dbReference type="InterPro" id="IPR039910">
    <property type="entry name" value="D15-like"/>
</dbReference>
<evidence type="ECO:0000256" key="2">
    <source>
        <dbReference type="ARBA" id="ARBA00022692"/>
    </source>
</evidence>
<protein>
    <submittedName>
        <fullName evidence="9">BamA/TamA family outer membrane protein</fullName>
    </submittedName>
</protein>
<dbReference type="EMBL" id="CP056775">
    <property type="protein sequence ID" value="QRR04335.1"/>
    <property type="molecule type" value="Genomic_DNA"/>
</dbReference>
<dbReference type="InterPro" id="IPR010827">
    <property type="entry name" value="BamA/TamA_POTRA"/>
</dbReference>
<proteinExistence type="predicted"/>